<evidence type="ECO:0000313" key="1">
    <source>
        <dbReference type="EMBL" id="KAK4443611.1"/>
    </source>
</evidence>
<keyword evidence="2" id="KW-1185">Reference proteome</keyword>
<accession>A0AAV9G7V5</accession>
<dbReference type="AlphaFoldDB" id="A0AAV9G7V5"/>
<reference evidence="1" key="1">
    <citation type="journal article" date="2023" name="Mol. Phylogenet. Evol.">
        <title>Genome-scale phylogeny and comparative genomics of the fungal order Sordariales.</title>
        <authorList>
            <person name="Hensen N."/>
            <person name="Bonometti L."/>
            <person name="Westerberg I."/>
            <person name="Brannstrom I.O."/>
            <person name="Guillou S."/>
            <person name="Cros-Aarteil S."/>
            <person name="Calhoun S."/>
            <person name="Haridas S."/>
            <person name="Kuo A."/>
            <person name="Mondo S."/>
            <person name="Pangilinan J."/>
            <person name="Riley R."/>
            <person name="LaButti K."/>
            <person name="Andreopoulos B."/>
            <person name="Lipzen A."/>
            <person name="Chen C."/>
            <person name="Yan M."/>
            <person name="Daum C."/>
            <person name="Ng V."/>
            <person name="Clum A."/>
            <person name="Steindorff A."/>
            <person name="Ohm R.A."/>
            <person name="Martin F."/>
            <person name="Silar P."/>
            <person name="Natvig D.O."/>
            <person name="Lalanne C."/>
            <person name="Gautier V."/>
            <person name="Ament-Velasquez S.L."/>
            <person name="Kruys A."/>
            <person name="Hutchinson M.I."/>
            <person name="Powell A.J."/>
            <person name="Barry K."/>
            <person name="Miller A.N."/>
            <person name="Grigoriev I.V."/>
            <person name="Debuchy R."/>
            <person name="Gladieux P."/>
            <person name="Hiltunen Thoren M."/>
            <person name="Johannesson H."/>
        </authorList>
    </citation>
    <scope>NUCLEOTIDE SEQUENCE</scope>
    <source>
        <strain evidence="1">PSN243</strain>
    </source>
</reference>
<gene>
    <name evidence="1" type="ORF">QBC34DRAFT_386145</name>
</gene>
<proteinExistence type="predicted"/>
<organism evidence="1 2">
    <name type="scientific">Podospora aff. communis PSN243</name>
    <dbReference type="NCBI Taxonomy" id="3040156"/>
    <lineage>
        <taxon>Eukaryota</taxon>
        <taxon>Fungi</taxon>
        <taxon>Dikarya</taxon>
        <taxon>Ascomycota</taxon>
        <taxon>Pezizomycotina</taxon>
        <taxon>Sordariomycetes</taxon>
        <taxon>Sordariomycetidae</taxon>
        <taxon>Sordariales</taxon>
        <taxon>Podosporaceae</taxon>
        <taxon>Podospora</taxon>
    </lineage>
</organism>
<evidence type="ECO:0000313" key="2">
    <source>
        <dbReference type="Proteomes" id="UP001321760"/>
    </source>
</evidence>
<name>A0AAV9G7V5_9PEZI</name>
<protein>
    <submittedName>
        <fullName evidence="1">Uncharacterized protein</fullName>
    </submittedName>
</protein>
<dbReference type="EMBL" id="MU865990">
    <property type="protein sequence ID" value="KAK4443611.1"/>
    <property type="molecule type" value="Genomic_DNA"/>
</dbReference>
<sequence length="342" mass="37805">MTEHLAKTTLCYMYNKRHDYSLLAWEEFSTSFVKLEVWRRLAQAGLLNIKSDNPDFTRIVDGGDLHPHDVFCKVAENEDRAHGGRVAASLMTDIARTIPELILLYAAMDAGDGAAQAILPGVISMLGVGECNIFAPISTRGPGVNVIDPKLCDLDTTYPVDRGRLWLALSMMADLYVGFSPIWNGDDDTIGDFTVAGNKARSFRNSHAQLCTALVVDKYDMWGEHTEEVFLAVERAMAKAWIHNLVVLPTRDGPLTQLVDCTTGVKFQPTVGPWGIEVRSQPGCSFAIHFGFHQVGNENLLRADVVVVSDKAVKSALQELFPGETKYDGLRLLRSRYPKPHG</sequence>
<comment type="caution">
    <text evidence="1">The sequence shown here is derived from an EMBL/GenBank/DDBJ whole genome shotgun (WGS) entry which is preliminary data.</text>
</comment>
<dbReference type="Proteomes" id="UP001321760">
    <property type="component" value="Unassembled WGS sequence"/>
</dbReference>
<reference evidence="1" key="2">
    <citation type="submission" date="2023-05" db="EMBL/GenBank/DDBJ databases">
        <authorList>
            <consortium name="Lawrence Berkeley National Laboratory"/>
            <person name="Steindorff A."/>
            <person name="Hensen N."/>
            <person name="Bonometti L."/>
            <person name="Westerberg I."/>
            <person name="Brannstrom I.O."/>
            <person name="Guillou S."/>
            <person name="Cros-Aarteil S."/>
            <person name="Calhoun S."/>
            <person name="Haridas S."/>
            <person name="Kuo A."/>
            <person name="Mondo S."/>
            <person name="Pangilinan J."/>
            <person name="Riley R."/>
            <person name="Labutti K."/>
            <person name="Andreopoulos B."/>
            <person name="Lipzen A."/>
            <person name="Chen C."/>
            <person name="Yanf M."/>
            <person name="Daum C."/>
            <person name="Ng V."/>
            <person name="Clum A."/>
            <person name="Ohm R."/>
            <person name="Martin F."/>
            <person name="Silar P."/>
            <person name="Natvig D."/>
            <person name="Lalanne C."/>
            <person name="Gautier V."/>
            <person name="Ament-Velasquez S.L."/>
            <person name="Kruys A."/>
            <person name="Hutchinson M.I."/>
            <person name="Powell A.J."/>
            <person name="Barry K."/>
            <person name="Miller A.N."/>
            <person name="Grigoriev I.V."/>
            <person name="Debuchy R."/>
            <person name="Gladieux P."/>
            <person name="Thoren M.H."/>
            <person name="Johannesson H."/>
        </authorList>
    </citation>
    <scope>NUCLEOTIDE SEQUENCE</scope>
    <source>
        <strain evidence="1">PSN243</strain>
    </source>
</reference>